<dbReference type="AlphaFoldDB" id="A0A1Z1FAZ2"/>
<dbReference type="EMBL" id="CP019602">
    <property type="protein sequence ID" value="ARU15935.1"/>
    <property type="molecule type" value="Genomic_DNA"/>
</dbReference>
<protein>
    <recommendedName>
        <fullName evidence="3">AlpA family phage regulatory protein</fullName>
    </recommendedName>
</protein>
<gene>
    <name evidence="1" type="ORF">A9D14_06730</name>
</gene>
<evidence type="ECO:0000313" key="2">
    <source>
        <dbReference type="Proteomes" id="UP000195807"/>
    </source>
</evidence>
<dbReference type="Proteomes" id="UP000195807">
    <property type="component" value="Chromosome"/>
</dbReference>
<dbReference type="PANTHER" id="PTHR36154">
    <property type="entry name" value="DNA-BINDING TRANSCRIPTIONAL ACTIVATOR ALPA"/>
    <property type="match status" value="1"/>
</dbReference>
<dbReference type="Pfam" id="PF05930">
    <property type="entry name" value="Phage_AlpA"/>
    <property type="match status" value="1"/>
</dbReference>
<dbReference type="OrthoDB" id="1525365at2"/>
<dbReference type="InterPro" id="IPR052931">
    <property type="entry name" value="Prophage_regulatory_activator"/>
</dbReference>
<dbReference type="RefSeq" id="WP_083987736.1">
    <property type="nucleotide sequence ID" value="NZ_CP019602.1"/>
</dbReference>
<sequence>MSASQSIGPLLRRPEVERETGLSRSSIYARMELGTFPRPRRIGLRAVAWPAAEVEAWKAQQPIA</sequence>
<evidence type="ECO:0000313" key="1">
    <source>
        <dbReference type="EMBL" id="ARU15935.1"/>
    </source>
</evidence>
<dbReference type="KEGG" id="cman:A9D14_06730"/>
<dbReference type="Gene3D" id="1.10.238.160">
    <property type="match status" value="1"/>
</dbReference>
<evidence type="ECO:0008006" key="3">
    <source>
        <dbReference type="Google" id="ProtNLM"/>
    </source>
</evidence>
<proteinExistence type="predicted"/>
<keyword evidence="2" id="KW-1185">Reference proteome</keyword>
<dbReference type="PANTHER" id="PTHR36154:SF1">
    <property type="entry name" value="DNA-BINDING TRANSCRIPTIONAL ACTIVATOR ALPA"/>
    <property type="match status" value="1"/>
</dbReference>
<organism evidence="1 2">
    <name type="scientific">Croceicoccus marinus</name>
    <dbReference type="NCBI Taxonomy" id="450378"/>
    <lineage>
        <taxon>Bacteria</taxon>
        <taxon>Pseudomonadati</taxon>
        <taxon>Pseudomonadota</taxon>
        <taxon>Alphaproteobacteria</taxon>
        <taxon>Sphingomonadales</taxon>
        <taxon>Erythrobacteraceae</taxon>
        <taxon>Croceicoccus</taxon>
    </lineage>
</organism>
<accession>A0A1Z1FAZ2</accession>
<dbReference type="InterPro" id="IPR010260">
    <property type="entry name" value="AlpA"/>
</dbReference>
<reference evidence="1 2" key="1">
    <citation type="submission" date="2017-01" db="EMBL/GenBank/DDBJ databases">
        <title>Complete genome sequence of esterase-producing bacterium Croceicoccus marinus E4A9.</title>
        <authorList>
            <person name="Wu Y.-H."/>
            <person name="Cheng H."/>
            <person name="Xu L."/>
            <person name="Huo Y.-Y."/>
            <person name="Wang C.-S."/>
            <person name="Xu X.-W."/>
        </authorList>
    </citation>
    <scope>NUCLEOTIDE SEQUENCE [LARGE SCALE GENOMIC DNA]</scope>
    <source>
        <strain evidence="1 2">E4A9</strain>
    </source>
</reference>
<name>A0A1Z1FAZ2_9SPHN</name>